<dbReference type="InterPro" id="IPR027417">
    <property type="entry name" value="P-loop_NTPase"/>
</dbReference>
<dbReference type="PANTHER" id="PTHR46498">
    <property type="entry name" value="GTP-BINDING PROTEIN 8"/>
    <property type="match status" value="1"/>
</dbReference>
<dbReference type="PANTHER" id="PTHR46498:SF1">
    <property type="entry name" value="GTP-BINDING PROTEIN 8"/>
    <property type="match status" value="1"/>
</dbReference>
<dbReference type="CDD" id="cd01876">
    <property type="entry name" value="YihA_EngB"/>
    <property type="match status" value="1"/>
</dbReference>
<accession>A0AAV6U404</accession>
<dbReference type="Pfam" id="PF01926">
    <property type="entry name" value="MMR_HSR1"/>
    <property type="match status" value="1"/>
</dbReference>
<gene>
    <name evidence="6" type="ORF">JTE90_011610</name>
</gene>
<reference evidence="6 7" key="1">
    <citation type="journal article" date="2022" name="Nat. Ecol. Evol.">
        <title>A masculinizing supergene underlies an exaggerated male reproductive morph in a spider.</title>
        <authorList>
            <person name="Hendrickx F."/>
            <person name="De Corte Z."/>
            <person name="Sonet G."/>
            <person name="Van Belleghem S.M."/>
            <person name="Kostlbacher S."/>
            <person name="Vangestel C."/>
        </authorList>
    </citation>
    <scope>NUCLEOTIDE SEQUENCE [LARGE SCALE GENOMIC DNA]</scope>
    <source>
        <strain evidence="6">W744_W776</strain>
    </source>
</reference>
<comment type="caution">
    <text evidence="6">The sequence shown here is derived from an EMBL/GenBank/DDBJ whole genome shotgun (WGS) entry which is preliminary data.</text>
</comment>
<evidence type="ECO:0000256" key="1">
    <source>
        <dbReference type="ARBA" id="ARBA00022723"/>
    </source>
</evidence>
<sequence length="214" mass="24274">MYAAQELFFQKKYHFIKPIKFAIDPCKFPDHDLPEVVFIGKSNAGKSSLLKAIFKDYPNIRIDVSKRPGHTKCAKFYEVNSKLCIVDMPGYGVGQPEWFDHCVGNYLKYRKNLVRAFFLIDGKVGFEGFDSDALNMLEKYGVPYAFVLTKIDSAPDGRILKNLIHLKKIKDQYSSVGCFPHPFLISSTTYEGLAYLLAFIGHVTGNLNIDLKIS</sequence>
<evidence type="ECO:0000256" key="2">
    <source>
        <dbReference type="ARBA" id="ARBA00022741"/>
    </source>
</evidence>
<dbReference type="GO" id="GO:0046872">
    <property type="term" value="F:metal ion binding"/>
    <property type="evidence" value="ECO:0007669"/>
    <property type="project" value="UniProtKB-KW"/>
</dbReference>
<dbReference type="EMBL" id="JAFNEN010000675">
    <property type="protein sequence ID" value="KAG8178682.1"/>
    <property type="molecule type" value="Genomic_DNA"/>
</dbReference>
<dbReference type="GO" id="GO:0005739">
    <property type="term" value="C:mitochondrion"/>
    <property type="evidence" value="ECO:0007669"/>
    <property type="project" value="TreeGrafter"/>
</dbReference>
<dbReference type="PROSITE" id="PS51706">
    <property type="entry name" value="G_ENGB"/>
    <property type="match status" value="1"/>
</dbReference>
<keyword evidence="7" id="KW-1185">Reference proteome</keyword>
<proteinExistence type="predicted"/>
<evidence type="ECO:0000256" key="4">
    <source>
        <dbReference type="ARBA" id="ARBA00023134"/>
    </source>
</evidence>
<dbReference type="InterPro" id="IPR006073">
    <property type="entry name" value="GTP-bd"/>
</dbReference>
<protein>
    <recommendedName>
        <fullName evidence="5">EngB-type G domain-containing protein</fullName>
    </recommendedName>
</protein>
<dbReference type="SUPFAM" id="SSF52540">
    <property type="entry name" value="P-loop containing nucleoside triphosphate hydrolases"/>
    <property type="match status" value="1"/>
</dbReference>
<feature type="domain" description="EngB-type G" evidence="5">
    <location>
        <begin position="32"/>
        <end position="206"/>
    </location>
</feature>
<keyword evidence="4" id="KW-0342">GTP-binding</keyword>
<dbReference type="Gene3D" id="3.40.50.300">
    <property type="entry name" value="P-loop containing nucleotide triphosphate hydrolases"/>
    <property type="match status" value="1"/>
</dbReference>
<dbReference type="GO" id="GO:0005525">
    <property type="term" value="F:GTP binding"/>
    <property type="evidence" value="ECO:0007669"/>
    <property type="project" value="UniProtKB-KW"/>
</dbReference>
<organism evidence="6 7">
    <name type="scientific">Oedothorax gibbosus</name>
    <dbReference type="NCBI Taxonomy" id="931172"/>
    <lineage>
        <taxon>Eukaryota</taxon>
        <taxon>Metazoa</taxon>
        <taxon>Ecdysozoa</taxon>
        <taxon>Arthropoda</taxon>
        <taxon>Chelicerata</taxon>
        <taxon>Arachnida</taxon>
        <taxon>Araneae</taxon>
        <taxon>Araneomorphae</taxon>
        <taxon>Entelegynae</taxon>
        <taxon>Araneoidea</taxon>
        <taxon>Linyphiidae</taxon>
        <taxon>Erigoninae</taxon>
        <taxon>Oedothorax</taxon>
    </lineage>
</organism>
<evidence type="ECO:0000313" key="6">
    <source>
        <dbReference type="EMBL" id="KAG8178682.1"/>
    </source>
</evidence>
<dbReference type="AlphaFoldDB" id="A0AAV6U404"/>
<keyword evidence="3" id="KW-0460">Magnesium</keyword>
<evidence type="ECO:0000259" key="5">
    <source>
        <dbReference type="PROSITE" id="PS51706"/>
    </source>
</evidence>
<name>A0AAV6U404_9ARAC</name>
<dbReference type="Proteomes" id="UP000827092">
    <property type="component" value="Unassembled WGS sequence"/>
</dbReference>
<keyword evidence="1" id="KW-0479">Metal-binding</keyword>
<keyword evidence="2" id="KW-0547">Nucleotide-binding</keyword>
<dbReference type="InterPro" id="IPR030393">
    <property type="entry name" value="G_ENGB_dom"/>
</dbReference>
<evidence type="ECO:0000256" key="3">
    <source>
        <dbReference type="ARBA" id="ARBA00022842"/>
    </source>
</evidence>
<dbReference type="InterPro" id="IPR052279">
    <property type="entry name" value="EngB_GTPase"/>
</dbReference>
<evidence type="ECO:0000313" key="7">
    <source>
        <dbReference type="Proteomes" id="UP000827092"/>
    </source>
</evidence>